<dbReference type="InterPro" id="IPR001207">
    <property type="entry name" value="Transposase_mutator"/>
</dbReference>
<keyword evidence="6" id="KW-0814">Transposable element</keyword>
<dbReference type="GO" id="GO:0006313">
    <property type="term" value="P:DNA transposition"/>
    <property type="evidence" value="ECO:0007669"/>
    <property type="project" value="UniProtKB-UniRule"/>
</dbReference>
<dbReference type="GO" id="GO:0003677">
    <property type="term" value="F:DNA binding"/>
    <property type="evidence" value="ECO:0007669"/>
    <property type="project" value="UniProtKB-UniRule"/>
</dbReference>
<comment type="caution">
    <text evidence="8">The sequence shown here is derived from an EMBL/GenBank/DDBJ whole genome shotgun (WGS) entry which is preliminary data.</text>
</comment>
<feature type="coiled-coil region" evidence="7">
    <location>
        <begin position="22"/>
        <end position="49"/>
    </location>
</feature>
<dbReference type="GO" id="GO:0004803">
    <property type="term" value="F:transposase activity"/>
    <property type="evidence" value="ECO:0007669"/>
    <property type="project" value="UniProtKB-UniRule"/>
</dbReference>
<accession>A0A7Y0L7S7</accession>
<feature type="non-terminal residue" evidence="8">
    <location>
        <position position="1"/>
    </location>
</feature>
<evidence type="ECO:0000256" key="2">
    <source>
        <dbReference type="ARBA" id="ARBA00010961"/>
    </source>
</evidence>
<dbReference type="PANTHER" id="PTHR33217">
    <property type="entry name" value="TRANSPOSASE FOR INSERTION SEQUENCE ELEMENT IS1081"/>
    <property type="match status" value="1"/>
</dbReference>
<evidence type="ECO:0000256" key="5">
    <source>
        <dbReference type="ARBA" id="ARBA00023172"/>
    </source>
</evidence>
<evidence type="ECO:0000256" key="4">
    <source>
        <dbReference type="ARBA" id="ARBA00023125"/>
    </source>
</evidence>
<gene>
    <name evidence="8" type="ORF">HIJ39_18505</name>
</gene>
<protein>
    <recommendedName>
        <fullName evidence="6">Mutator family transposase</fullName>
    </recommendedName>
</protein>
<evidence type="ECO:0000256" key="7">
    <source>
        <dbReference type="SAM" id="Coils"/>
    </source>
</evidence>
<name>A0A7Y0L7S7_9FIRM</name>
<dbReference type="RefSeq" id="WP_207711786.1">
    <property type="nucleotide sequence ID" value="NZ_JABBVZ010000101.1"/>
</dbReference>
<comment type="function">
    <text evidence="1 6">Required for the transposition of the insertion element.</text>
</comment>
<keyword evidence="7" id="KW-0175">Coiled coil</keyword>
<keyword evidence="5 6" id="KW-0233">DNA recombination</keyword>
<keyword evidence="9" id="KW-1185">Reference proteome</keyword>
<dbReference type="Proteomes" id="UP000533476">
    <property type="component" value="Unassembled WGS sequence"/>
</dbReference>
<proteinExistence type="inferred from homology"/>
<dbReference type="Pfam" id="PF00872">
    <property type="entry name" value="Transposase_mut"/>
    <property type="match status" value="1"/>
</dbReference>
<dbReference type="PANTHER" id="PTHR33217:SF7">
    <property type="entry name" value="TRANSPOSASE FOR INSERTION SEQUENCE ELEMENT IS1081"/>
    <property type="match status" value="1"/>
</dbReference>
<dbReference type="AlphaFoldDB" id="A0A7Y0L7S7"/>
<evidence type="ECO:0000256" key="3">
    <source>
        <dbReference type="ARBA" id="ARBA00022578"/>
    </source>
</evidence>
<keyword evidence="4 6" id="KW-0238">DNA-binding</keyword>
<evidence type="ECO:0000313" key="8">
    <source>
        <dbReference type="EMBL" id="NMP24326.1"/>
    </source>
</evidence>
<keyword evidence="3 6" id="KW-0815">Transposition</keyword>
<reference evidence="8 9" key="1">
    <citation type="submission" date="2020-04" db="EMBL/GenBank/DDBJ databases">
        <authorList>
            <person name="Zhang R."/>
            <person name="Schippers A."/>
        </authorList>
    </citation>
    <scope>NUCLEOTIDE SEQUENCE [LARGE SCALE GENOMIC DNA]</scope>
    <source>
        <strain evidence="8 9">DSM 109850</strain>
    </source>
</reference>
<dbReference type="EMBL" id="JABBVZ010000101">
    <property type="protein sequence ID" value="NMP24326.1"/>
    <property type="molecule type" value="Genomic_DNA"/>
</dbReference>
<evidence type="ECO:0000256" key="6">
    <source>
        <dbReference type="RuleBase" id="RU365089"/>
    </source>
</evidence>
<organism evidence="8 9">
    <name type="scientific">Sulfobacillus harzensis</name>
    <dbReference type="NCBI Taxonomy" id="2729629"/>
    <lineage>
        <taxon>Bacteria</taxon>
        <taxon>Bacillati</taxon>
        <taxon>Bacillota</taxon>
        <taxon>Clostridia</taxon>
        <taxon>Eubacteriales</taxon>
        <taxon>Clostridiales Family XVII. Incertae Sedis</taxon>
        <taxon>Sulfobacillus</taxon>
    </lineage>
</organism>
<comment type="similarity">
    <text evidence="2 6">Belongs to the transposase mutator family.</text>
</comment>
<evidence type="ECO:0000313" key="9">
    <source>
        <dbReference type="Proteomes" id="UP000533476"/>
    </source>
</evidence>
<evidence type="ECO:0000256" key="1">
    <source>
        <dbReference type="ARBA" id="ARBA00002190"/>
    </source>
</evidence>
<sequence>LDHLPESMQATVRSRLRKAYQEADAAKALKALQKLAAELERDYPQAANSLREGLDETLTVYRLGLSGTLRRSLATTNPLESVNSQFRTHAQNVKRWTNGMQVLRWLASASLFLEDKFHRLEGYRDLLQLQAALRSREAPQAIAK</sequence>